<name>A0ACB7ZQK7_9AGAM</name>
<reference evidence="1" key="1">
    <citation type="journal article" date="2021" name="New Phytol.">
        <title>Evolutionary innovations through gain and loss of genes in the ectomycorrhizal Boletales.</title>
        <authorList>
            <person name="Wu G."/>
            <person name="Miyauchi S."/>
            <person name="Morin E."/>
            <person name="Kuo A."/>
            <person name="Drula E."/>
            <person name="Varga T."/>
            <person name="Kohler A."/>
            <person name="Feng B."/>
            <person name="Cao Y."/>
            <person name="Lipzen A."/>
            <person name="Daum C."/>
            <person name="Hundley H."/>
            <person name="Pangilinan J."/>
            <person name="Johnson J."/>
            <person name="Barry K."/>
            <person name="LaButti K."/>
            <person name="Ng V."/>
            <person name="Ahrendt S."/>
            <person name="Min B."/>
            <person name="Choi I.G."/>
            <person name="Park H."/>
            <person name="Plett J.M."/>
            <person name="Magnuson J."/>
            <person name="Spatafora J.W."/>
            <person name="Nagy L.G."/>
            <person name="Henrissat B."/>
            <person name="Grigoriev I.V."/>
            <person name="Yang Z.L."/>
            <person name="Xu J."/>
            <person name="Martin F.M."/>
        </authorList>
    </citation>
    <scope>NUCLEOTIDE SEQUENCE</scope>
    <source>
        <strain evidence="1">ATCC 28755</strain>
    </source>
</reference>
<sequence length="160" mass="17645">MALWRGYNGRSIISLSNPTRRYGPSFPPDNAAIISAGTVLPFRSGGERRLLSSRYRTNFAVPPLYGAPDAPYLPVITRLVSITGQNSLSSDRTLERYPSYISTGTLAPGNRNGHPPAPRTTPQWAERRCAVWTRPPPLLEPASGFRKTDTWLLKTDSSGF</sequence>
<comment type="caution">
    <text evidence="1">The sequence shown here is derived from an EMBL/GenBank/DDBJ whole genome shotgun (WGS) entry which is preliminary data.</text>
</comment>
<organism evidence="1 2">
    <name type="scientific">Hygrophoropsis aurantiaca</name>
    <dbReference type="NCBI Taxonomy" id="72124"/>
    <lineage>
        <taxon>Eukaryota</taxon>
        <taxon>Fungi</taxon>
        <taxon>Dikarya</taxon>
        <taxon>Basidiomycota</taxon>
        <taxon>Agaricomycotina</taxon>
        <taxon>Agaricomycetes</taxon>
        <taxon>Agaricomycetidae</taxon>
        <taxon>Boletales</taxon>
        <taxon>Coniophorineae</taxon>
        <taxon>Hygrophoropsidaceae</taxon>
        <taxon>Hygrophoropsis</taxon>
    </lineage>
</organism>
<keyword evidence="2" id="KW-1185">Reference proteome</keyword>
<dbReference type="EMBL" id="MU269025">
    <property type="protein sequence ID" value="KAH7903360.1"/>
    <property type="molecule type" value="Genomic_DNA"/>
</dbReference>
<dbReference type="Proteomes" id="UP000790377">
    <property type="component" value="Unassembled WGS sequence"/>
</dbReference>
<evidence type="ECO:0000313" key="1">
    <source>
        <dbReference type="EMBL" id="KAH7903360.1"/>
    </source>
</evidence>
<accession>A0ACB7ZQK7</accession>
<protein>
    <submittedName>
        <fullName evidence="1">Uncharacterized protein</fullName>
    </submittedName>
</protein>
<gene>
    <name evidence="1" type="ORF">BJ138DRAFT_1120469</name>
</gene>
<evidence type="ECO:0000313" key="2">
    <source>
        <dbReference type="Proteomes" id="UP000790377"/>
    </source>
</evidence>
<proteinExistence type="predicted"/>